<keyword evidence="12" id="KW-0539">Nucleus</keyword>
<dbReference type="InterPro" id="IPR042530">
    <property type="entry name" value="EME1/EME2_C"/>
</dbReference>
<dbReference type="GO" id="GO:0048476">
    <property type="term" value="C:Holliday junction resolvase complex"/>
    <property type="evidence" value="ECO:0007669"/>
    <property type="project" value="InterPro"/>
</dbReference>
<dbReference type="Proteomes" id="UP001217417">
    <property type="component" value="Unassembled WGS sequence"/>
</dbReference>
<evidence type="ECO:0000256" key="7">
    <source>
        <dbReference type="ARBA" id="ARBA00022763"/>
    </source>
</evidence>
<dbReference type="InterPro" id="IPR033310">
    <property type="entry name" value="Mms4/EME1/EME2"/>
</dbReference>
<dbReference type="GO" id="GO:0031297">
    <property type="term" value="P:replication fork processing"/>
    <property type="evidence" value="ECO:0007669"/>
    <property type="project" value="TreeGrafter"/>
</dbReference>
<dbReference type="Gene3D" id="3.40.50.10130">
    <property type="match status" value="1"/>
</dbReference>
<dbReference type="GO" id="GO:0005634">
    <property type="term" value="C:nucleus"/>
    <property type="evidence" value="ECO:0007669"/>
    <property type="project" value="UniProtKB-SubCell"/>
</dbReference>
<evidence type="ECO:0000256" key="10">
    <source>
        <dbReference type="ARBA" id="ARBA00023172"/>
    </source>
</evidence>
<dbReference type="GeneID" id="80886344"/>
<evidence type="ECO:0000256" key="4">
    <source>
        <dbReference type="ARBA" id="ARBA00022722"/>
    </source>
</evidence>
<dbReference type="GO" id="GO:0006302">
    <property type="term" value="P:double-strand break repair"/>
    <property type="evidence" value="ECO:0007669"/>
    <property type="project" value="TreeGrafter"/>
</dbReference>
<evidence type="ECO:0000256" key="1">
    <source>
        <dbReference type="ARBA" id="ARBA00001946"/>
    </source>
</evidence>
<feature type="compositionally biased region" description="Basic and acidic residues" evidence="14">
    <location>
        <begin position="423"/>
        <end position="451"/>
    </location>
</feature>
<protein>
    <recommendedName>
        <fullName evidence="15">ERCC4 domain-containing protein</fullName>
    </recommendedName>
</protein>
<dbReference type="PANTHER" id="PTHR21077:SF5">
    <property type="entry name" value="CROSSOVER JUNCTION ENDONUCLEASE MMS4"/>
    <property type="match status" value="1"/>
</dbReference>
<dbReference type="PANTHER" id="PTHR21077">
    <property type="entry name" value="EME1 PROTEIN"/>
    <property type="match status" value="1"/>
</dbReference>
<name>A0AAD7QWC7_9ASCO</name>
<keyword evidence="4" id="KW-0540">Nuclease</keyword>
<comment type="caution">
    <text evidence="16">The sequence shown here is derived from an EMBL/GenBank/DDBJ whole genome shotgun (WGS) entry which is preliminary data.</text>
</comment>
<evidence type="ECO:0000256" key="3">
    <source>
        <dbReference type="ARBA" id="ARBA00005313"/>
    </source>
</evidence>
<dbReference type="GO" id="GO:0008821">
    <property type="term" value="F:crossover junction DNA endonuclease activity"/>
    <property type="evidence" value="ECO:0007669"/>
    <property type="project" value="TreeGrafter"/>
</dbReference>
<dbReference type="Pfam" id="PF02732">
    <property type="entry name" value="ERCC4"/>
    <property type="match status" value="1"/>
</dbReference>
<dbReference type="GO" id="GO:0046872">
    <property type="term" value="F:metal ion binding"/>
    <property type="evidence" value="ECO:0007669"/>
    <property type="project" value="UniProtKB-KW"/>
</dbReference>
<evidence type="ECO:0000313" key="17">
    <source>
        <dbReference type="Proteomes" id="UP001217417"/>
    </source>
</evidence>
<evidence type="ECO:0000256" key="9">
    <source>
        <dbReference type="ARBA" id="ARBA00022842"/>
    </source>
</evidence>
<organism evidence="16 17">
    <name type="scientific">Lipomyces tetrasporus</name>
    <dbReference type="NCBI Taxonomy" id="54092"/>
    <lineage>
        <taxon>Eukaryota</taxon>
        <taxon>Fungi</taxon>
        <taxon>Dikarya</taxon>
        <taxon>Ascomycota</taxon>
        <taxon>Saccharomycotina</taxon>
        <taxon>Lipomycetes</taxon>
        <taxon>Lipomycetales</taxon>
        <taxon>Lipomycetaceae</taxon>
        <taxon>Lipomyces</taxon>
    </lineage>
</organism>
<dbReference type="InterPro" id="IPR047521">
    <property type="entry name" value="XPF_nuclease_EME1_ascomycetes"/>
</dbReference>
<evidence type="ECO:0000256" key="11">
    <source>
        <dbReference type="ARBA" id="ARBA00023204"/>
    </source>
</evidence>
<evidence type="ECO:0000256" key="8">
    <source>
        <dbReference type="ARBA" id="ARBA00022801"/>
    </source>
</evidence>
<accession>A0AAD7QWC7</accession>
<comment type="similarity">
    <text evidence="3">Belongs to the EME1/MMS4 family.</text>
</comment>
<gene>
    <name evidence="16" type="ORF">POJ06DRAFT_53868</name>
</gene>
<feature type="region of interest" description="Disordered" evidence="14">
    <location>
        <begin position="147"/>
        <end position="167"/>
    </location>
</feature>
<comment type="cofactor">
    <cofactor evidence="1">
        <name>Mg(2+)</name>
        <dbReference type="ChEBI" id="CHEBI:18420"/>
    </cofactor>
</comment>
<keyword evidence="5" id="KW-0479">Metal-binding</keyword>
<keyword evidence="9" id="KW-0460">Magnesium</keyword>
<keyword evidence="6" id="KW-0255">Endonuclease</keyword>
<dbReference type="GO" id="GO:0031573">
    <property type="term" value="P:mitotic intra-S DNA damage checkpoint signaling"/>
    <property type="evidence" value="ECO:0007669"/>
    <property type="project" value="TreeGrafter"/>
</dbReference>
<sequence>MSLSIEDMAKQVAQITCCHLDDARDDVKFTRNVERSVDRFLSGQFLSGVSRNNPMTTTGTNNNIVQRDLDVIMIDDSPVRVLEPSFSVATPGKRGAGYGRNLLAPIELALSDVETDDDDDIILKPMISGNRPSMTNVSQTLGTQVGTQLVSSPPESRVRHSGNNATADAPRQQLPLQIFDLVDDDQYCNAVAISDTKISLADRRASHAAAIRSCPSPVHKPLMKKLGHSLDFGSDDDDPIDDATCDDLDLPDVQRFFDKFNDSSMRAFSTASLSVPAKRSHSLSCTSGTRSTSSMLASIATSKQSHQAASTILPKSYANIEVEDLIETSSSSPIGIASSLSKRKQSDIDNVSCVRHYSANTRLILEKLDSLNVDKFTKEYKKQRADKGSQNTAEGVSSDVEVAERSKIKKGNQQENIGYSRKKLSDEELAAKKKTSREKEKEREQKRKEKEQIAVEKQREKELAAVNKLKISKKDTCAEMIVDIDADFAKTAGGQQLRSILMPLGIEVSTSWTSLTRNMVKWRRKVKSEYNAALGHFVPIPEEVRKESFILIVLTGLEFVDMVIENELINNVTSIRRMYPNQKLIYMVEGLNSFFKKMRTQTQREFNNMVQDAMGNAISKTKNPRCKEGDLFAKIQEIYNHRIHPDLVEDALIMLQVVYDCLVFHSTTALDSAEWIAILTQDIGTIPYKKARLNIHETICMESGQVKAGANNKDTFSQTLQQVKYVTPSLSKAISDKYGTIDEMMKTLDIRGPNTFLAIGGDASSRKIGQTLAKNLSFIFSSTDPNAFVP</sequence>
<dbReference type="GO" id="GO:0003677">
    <property type="term" value="F:DNA binding"/>
    <property type="evidence" value="ECO:0007669"/>
    <property type="project" value="InterPro"/>
</dbReference>
<dbReference type="CDD" id="cd20085">
    <property type="entry name" value="XPF_nuclease_Mms4"/>
    <property type="match status" value="1"/>
</dbReference>
<keyword evidence="13" id="KW-0469">Meiosis</keyword>
<evidence type="ECO:0000256" key="14">
    <source>
        <dbReference type="SAM" id="MobiDB-lite"/>
    </source>
</evidence>
<evidence type="ECO:0000256" key="13">
    <source>
        <dbReference type="ARBA" id="ARBA00023254"/>
    </source>
</evidence>
<keyword evidence="7" id="KW-0227">DNA damage</keyword>
<proteinExistence type="inferred from homology"/>
<keyword evidence="8" id="KW-0378">Hydrolase</keyword>
<evidence type="ECO:0000256" key="12">
    <source>
        <dbReference type="ARBA" id="ARBA00023242"/>
    </source>
</evidence>
<dbReference type="EMBL" id="JARPMG010000002">
    <property type="protein sequence ID" value="KAJ8102688.1"/>
    <property type="molecule type" value="Genomic_DNA"/>
</dbReference>
<dbReference type="InterPro" id="IPR006166">
    <property type="entry name" value="ERCC4_domain"/>
</dbReference>
<dbReference type="AlphaFoldDB" id="A0AAD7QWC7"/>
<feature type="domain" description="ERCC4" evidence="15">
    <location>
        <begin position="511"/>
        <end position="678"/>
    </location>
</feature>
<evidence type="ECO:0000313" key="16">
    <source>
        <dbReference type="EMBL" id="KAJ8102688.1"/>
    </source>
</evidence>
<keyword evidence="17" id="KW-1185">Reference proteome</keyword>
<dbReference type="RefSeq" id="XP_056046138.1">
    <property type="nucleotide sequence ID" value="XM_056191178.1"/>
</dbReference>
<keyword evidence="10" id="KW-0233">DNA recombination</keyword>
<evidence type="ECO:0000259" key="15">
    <source>
        <dbReference type="Pfam" id="PF02732"/>
    </source>
</evidence>
<evidence type="ECO:0000256" key="2">
    <source>
        <dbReference type="ARBA" id="ARBA00004123"/>
    </source>
</evidence>
<evidence type="ECO:0000256" key="6">
    <source>
        <dbReference type="ARBA" id="ARBA00022759"/>
    </source>
</evidence>
<reference evidence="16" key="1">
    <citation type="submission" date="2023-03" db="EMBL/GenBank/DDBJ databases">
        <title>Near-Complete genome sequence of Lipomyces tetrasporous NRRL Y-64009, an oleaginous yeast capable of growing on lignocellulosic hydrolysates.</title>
        <authorList>
            <consortium name="Lawrence Berkeley National Laboratory"/>
            <person name="Jagtap S.S."/>
            <person name="Liu J.-J."/>
            <person name="Walukiewicz H.E."/>
            <person name="Pangilinan J."/>
            <person name="Lipzen A."/>
            <person name="Ahrendt S."/>
            <person name="Koriabine M."/>
            <person name="Cobaugh K."/>
            <person name="Salamov A."/>
            <person name="Yoshinaga Y."/>
            <person name="Ng V."/>
            <person name="Daum C."/>
            <person name="Grigoriev I.V."/>
            <person name="Slininger P.J."/>
            <person name="Dien B.S."/>
            <person name="Jin Y.-S."/>
            <person name="Rao C.V."/>
        </authorList>
    </citation>
    <scope>NUCLEOTIDE SEQUENCE</scope>
    <source>
        <strain evidence="16">NRRL Y-64009</strain>
    </source>
</reference>
<dbReference type="Gene3D" id="1.10.150.670">
    <property type="entry name" value="Crossover junction endonuclease EME1, DNA-binding domain"/>
    <property type="match status" value="1"/>
</dbReference>
<evidence type="ECO:0000256" key="5">
    <source>
        <dbReference type="ARBA" id="ARBA00022723"/>
    </source>
</evidence>
<keyword evidence="11" id="KW-0234">DNA repair</keyword>
<comment type="subcellular location">
    <subcellularLocation>
        <location evidence="2">Nucleus</location>
    </subcellularLocation>
</comment>
<feature type="region of interest" description="Disordered" evidence="14">
    <location>
        <begin position="381"/>
        <end position="451"/>
    </location>
</feature>
<dbReference type="GO" id="GO:0000712">
    <property type="term" value="P:resolution of meiotic recombination intermediates"/>
    <property type="evidence" value="ECO:0007669"/>
    <property type="project" value="TreeGrafter"/>
</dbReference>